<keyword evidence="3" id="KW-1185">Reference proteome</keyword>
<feature type="transmembrane region" description="Helical" evidence="1">
    <location>
        <begin position="60"/>
        <end position="89"/>
    </location>
</feature>
<name>A0A078AI74_STYLE</name>
<proteinExistence type="predicted"/>
<reference evidence="2 3" key="1">
    <citation type="submission" date="2014-06" db="EMBL/GenBank/DDBJ databases">
        <authorList>
            <person name="Swart Estienne"/>
        </authorList>
    </citation>
    <scope>NUCLEOTIDE SEQUENCE [LARGE SCALE GENOMIC DNA]</scope>
    <source>
        <strain evidence="2 3">130c</strain>
    </source>
</reference>
<dbReference type="InParanoid" id="A0A078AI74"/>
<evidence type="ECO:0000256" key="1">
    <source>
        <dbReference type="SAM" id="Phobius"/>
    </source>
</evidence>
<keyword evidence="1" id="KW-0812">Transmembrane</keyword>
<keyword evidence="1" id="KW-1133">Transmembrane helix</keyword>
<evidence type="ECO:0000313" key="2">
    <source>
        <dbReference type="EMBL" id="CDW81212.1"/>
    </source>
</evidence>
<dbReference type="AlphaFoldDB" id="A0A078AI74"/>
<sequence>MGLFPFLPCAGVLSSSNEDQVTGLNEDTLLLESLDLASAVEVNKDDLGSVESDVVLQTSFVVLCFAGIVVVNSITVTLSLCQLVGLGLFKFSS</sequence>
<dbReference type="Proteomes" id="UP000039865">
    <property type="component" value="Unassembled WGS sequence"/>
</dbReference>
<organism evidence="2 3">
    <name type="scientific">Stylonychia lemnae</name>
    <name type="common">Ciliate</name>
    <dbReference type="NCBI Taxonomy" id="5949"/>
    <lineage>
        <taxon>Eukaryota</taxon>
        <taxon>Sar</taxon>
        <taxon>Alveolata</taxon>
        <taxon>Ciliophora</taxon>
        <taxon>Intramacronucleata</taxon>
        <taxon>Spirotrichea</taxon>
        <taxon>Stichotrichia</taxon>
        <taxon>Sporadotrichida</taxon>
        <taxon>Oxytrichidae</taxon>
        <taxon>Stylonychinae</taxon>
        <taxon>Stylonychia</taxon>
    </lineage>
</organism>
<keyword evidence="1" id="KW-0472">Membrane</keyword>
<gene>
    <name evidence="2" type="primary">Contig18266.g19412</name>
    <name evidence="2" type="ORF">STYLEM_10224</name>
</gene>
<accession>A0A078AI74</accession>
<dbReference type="EMBL" id="CCKQ01009706">
    <property type="protein sequence ID" value="CDW81212.1"/>
    <property type="molecule type" value="Genomic_DNA"/>
</dbReference>
<evidence type="ECO:0000313" key="3">
    <source>
        <dbReference type="Proteomes" id="UP000039865"/>
    </source>
</evidence>
<protein>
    <submittedName>
        <fullName evidence="2">Uncharacterized protein</fullName>
    </submittedName>
</protein>